<organism evidence="3 4">
    <name type="scientific">Actinomadura latina</name>
    <dbReference type="NCBI Taxonomy" id="163603"/>
    <lineage>
        <taxon>Bacteria</taxon>
        <taxon>Bacillati</taxon>
        <taxon>Actinomycetota</taxon>
        <taxon>Actinomycetes</taxon>
        <taxon>Streptosporangiales</taxon>
        <taxon>Thermomonosporaceae</taxon>
        <taxon>Actinomadura</taxon>
    </lineage>
</organism>
<dbReference type="EMBL" id="JAAXPI010000019">
    <property type="protein sequence ID" value="NKZ05224.1"/>
    <property type="molecule type" value="Genomic_DNA"/>
</dbReference>
<evidence type="ECO:0000313" key="3">
    <source>
        <dbReference type="EMBL" id="NKZ05224.1"/>
    </source>
</evidence>
<comment type="similarity">
    <text evidence="1">Belongs to the universal stress protein A family.</text>
</comment>
<dbReference type="Gene3D" id="3.40.50.620">
    <property type="entry name" value="HUPs"/>
    <property type="match status" value="2"/>
</dbReference>
<keyword evidence="4" id="KW-1185">Reference proteome</keyword>
<dbReference type="Pfam" id="PF00582">
    <property type="entry name" value="Usp"/>
    <property type="match status" value="2"/>
</dbReference>
<feature type="domain" description="UspA" evidence="2">
    <location>
        <begin position="143"/>
        <end position="275"/>
    </location>
</feature>
<dbReference type="RefSeq" id="WP_168444655.1">
    <property type="nucleotide sequence ID" value="NZ_JAAXPI010000019.1"/>
</dbReference>
<dbReference type="AlphaFoldDB" id="A0A846Z363"/>
<dbReference type="InterPro" id="IPR006016">
    <property type="entry name" value="UspA"/>
</dbReference>
<proteinExistence type="inferred from homology"/>
<feature type="domain" description="UspA" evidence="2">
    <location>
        <begin position="7"/>
        <end position="136"/>
    </location>
</feature>
<accession>A0A846Z363</accession>
<sequence length="280" mass="28771">MTDRRGVVVGYDGSEQSEAAVRWAAEEARLRGAPLTVAHAWEMFTAVGPMAIPVADLRTAAEKVAAEGAEHAREVTGDVHAVLGRGVPATVLMEAAADAELVVVGARGRGGFTDLVLGSTGVALSAHAPCPVVVVREPRSQGPVVVGVDGSAASQEALGLAFTEAHLRGAELAALVAWPPDADPGPAPLMDAEGLREFAGERLARLVQPWREKYPGVAVRTEVVTGPPRQVLLAAAKDAGLLVVGSRGLGGFRGLLLGSVSHALLHHAPCPVAVAHAPRD</sequence>
<protein>
    <submittedName>
        <fullName evidence="3">Universal stress protein</fullName>
    </submittedName>
</protein>
<evidence type="ECO:0000256" key="1">
    <source>
        <dbReference type="ARBA" id="ARBA00008791"/>
    </source>
</evidence>
<dbReference type="InterPro" id="IPR006015">
    <property type="entry name" value="Universal_stress_UspA"/>
</dbReference>
<gene>
    <name evidence="3" type="ORF">HGB48_15930</name>
</gene>
<dbReference type="PANTHER" id="PTHR46553">
    <property type="entry name" value="ADENINE NUCLEOTIDE ALPHA HYDROLASES-LIKE SUPERFAMILY PROTEIN"/>
    <property type="match status" value="1"/>
</dbReference>
<dbReference type="Proteomes" id="UP000579250">
    <property type="component" value="Unassembled WGS sequence"/>
</dbReference>
<name>A0A846Z363_9ACTN</name>
<reference evidence="3 4" key="1">
    <citation type="submission" date="2020-04" db="EMBL/GenBank/DDBJ databases">
        <title>MicrobeNet Type strains.</title>
        <authorList>
            <person name="Nicholson A.C."/>
        </authorList>
    </citation>
    <scope>NUCLEOTIDE SEQUENCE [LARGE SCALE GENOMIC DNA]</scope>
    <source>
        <strain evidence="3 4">ATCC BAA-277</strain>
    </source>
</reference>
<dbReference type="PRINTS" id="PR01438">
    <property type="entry name" value="UNVRSLSTRESS"/>
</dbReference>
<dbReference type="InterPro" id="IPR014729">
    <property type="entry name" value="Rossmann-like_a/b/a_fold"/>
</dbReference>
<dbReference type="SUPFAM" id="SSF52402">
    <property type="entry name" value="Adenine nucleotide alpha hydrolases-like"/>
    <property type="match status" value="2"/>
</dbReference>
<evidence type="ECO:0000259" key="2">
    <source>
        <dbReference type="Pfam" id="PF00582"/>
    </source>
</evidence>
<comment type="caution">
    <text evidence="3">The sequence shown here is derived from an EMBL/GenBank/DDBJ whole genome shotgun (WGS) entry which is preliminary data.</text>
</comment>
<dbReference type="PANTHER" id="PTHR46553:SF3">
    <property type="entry name" value="ADENINE NUCLEOTIDE ALPHA HYDROLASES-LIKE SUPERFAMILY PROTEIN"/>
    <property type="match status" value="1"/>
</dbReference>
<evidence type="ECO:0000313" key="4">
    <source>
        <dbReference type="Proteomes" id="UP000579250"/>
    </source>
</evidence>